<dbReference type="SUPFAM" id="SSF103473">
    <property type="entry name" value="MFS general substrate transporter"/>
    <property type="match status" value="1"/>
</dbReference>
<dbReference type="PANTHER" id="PTHR43791:SF103">
    <property type="entry name" value="MAJOR FACILITATOR SUPERFAMILY (MFS) PROFILE DOMAIN-CONTAINING PROTEIN-RELATED"/>
    <property type="match status" value="1"/>
</dbReference>
<sequence length="481" mass="53320">MNDSKSPDFVKEEGDRPSGDILGECETYTPEEEKTVLRKIDMVILPFSLSYAAVFGLMEDLNMTSSQYSWSSSIFYVGQLISEWPFIYLMSRLPLTKFVGVTVIIWGIICMCLAAPKSFAGFAAVRFLLGFSEGAVSPAFVTITSIWYRKKEHAARTALWITMNGVAQVIGCLIMYGIGKNTSISIQPWRVLFLICGAMTLLAGIGFFILMPNGPKDAWFLNDREKKVLSMRLAADRDGGDKTAFSVSQLKETLMDPKAWMVFWFGVLVTMQSPVLTFASLVIESIGYSKLQTLLYTAPSGAVQIALLWIGTALVYLFPRQRNLVILVLIVPPFIGNIFLLKLTVTAEWGLIVASWLASCITATMSILLSLSASNVKGNTKRAIVNTMFFIGYCAGCIGGPQLWTKSPRYTEGVITAIVTWCLLFVAVIIYRTLCARDNNARDTQTSYGADLRDGEVELDENGLPKTDLTDKEDKNFRYAL</sequence>
<proteinExistence type="predicted"/>
<dbReference type="InterPro" id="IPR011701">
    <property type="entry name" value="MFS"/>
</dbReference>
<keyword evidence="10" id="KW-1185">Reference proteome</keyword>
<evidence type="ECO:0000256" key="1">
    <source>
        <dbReference type="ARBA" id="ARBA00004141"/>
    </source>
</evidence>
<comment type="subcellular location">
    <subcellularLocation>
        <location evidence="1">Membrane</location>
        <topology evidence="1">Multi-pass membrane protein</topology>
    </subcellularLocation>
</comment>
<name>A0AAD6CZC6_9EURO</name>
<dbReference type="PROSITE" id="PS50850">
    <property type="entry name" value="MFS"/>
    <property type="match status" value="1"/>
</dbReference>
<feature type="transmembrane region" description="Helical" evidence="7">
    <location>
        <begin position="383"/>
        <end position="404"/>
    </location>
</feature>
<dbReference type="GO" id="GO:0016020">
    <property type="term" value="C:membrane"/>
    <property type="evidence" value="ECO:0007669"/>
    <property type="project" value="UniProtKB-SubCell"/>
</dbReference>
<dbReference type="Proteomes" id="UP001220324">
    <property type="component" value="Unassembled WGS sequence"/>
</dbReference>
<evidence type="ECO:0000256" key="5">
    <source>
        <dbReference type="ARBA" id="ARBA00023136"/>
    </source>
</evidence>
<protein>
    <recommendedName>
        <fullName evidence="8">Major facilitator superfamily (MFS) profile domain-containing protein</fullName>
    </recommendedName>
</protein>
<feature type="transmembrane region" description="Helical" evidence="7">
    <location>
        <begin position="324"/>
        <end position="343"/>
    </location>
</feature>
<evidence type="ECO:0000313" key="10">
    <source>
        <dbReference type="Proteomes" id="UP001220324"/>
    </source>
</evidence>
<feature type="domain" description="Major facilitator superfamily (MFS) profile" evidence="8">
    <location>
        <begin position="27"/>
        <end position="481"/>
    </location>
</feature>
<keyword evidence="3 7" id="KW-0812">Transmembrane</keyword>
<feature type="transmembrane region" description="Helical" evidence="7">
    <location>
        <begin position="349"/>
        <end position="371"/>
    </location>
</feature>
<dbReference type="GO" id="GO:0022857">
    <property type="term" value="F:transmembrane transporter activity"/>
    <property type="evidence" value="ECO:0007669"/>
    <property type="project" value="InterPro"/>
</dbReference>
<keyword evidence="5 7" id="KW-0472">Membrane</keyword>
<evidence type="ECO:0000256" key="3">
    <source>
        <dbReference type="ARBA" id="ARBA00022692"/>
    </source>
</evidence>
<keyword evidence="2" id="KW-0813">Transport</keyword>
<comment type="caution">
    <text evidence="9">The sequence shown here is derived from an EMBL/GenBank/DDBJ whole genome shotgun (WGS) entry which is preliminary data.</text>
</comment>
<feature type="transmembrane region" description="Helical" evidence="7">
    <location>
        <begin position="295"/>
        <end position="317"/>
    </location>
</feature>
<evidence type="ECO:0000256" key="6">
    <source>
        <dbReference type="SAM" id="MobiDB-lite"/>
    </source>
</evidence>
<accession>A0AAD6CZC6</accession>
<reference evidence="9 10" key="1">
    <citation type="journal article" date="2023" name="IMA Fungus">
        <title>Comparative genomic study of the Penicillium genus elucidates a diverse pangenome and 15 lateral gene transfer events.</title>
        <authorList>
            <person name="Petersen C."/>
            <person name="Sorensen T."/>
            <person name="Nielsen M.R."/>
            <person name="Sondergaard T.E."/>
            <person name="Sorensen J.L."/>
            <person name="Fitzpatrick D.A."/>
            <person name="Frisvad J.C."/>
            <person name="Nielsen K.L."/>
        </authorList>
    </citation>
    <scope>NUCLEOTIDE SEQUENCE [LARGE SCALE GENOMIC DNA]</scope>
    <source>
        <strain evidence="9 10">IBT 35679</strain>
    </source>
</reference>
<dbReference type="EMBL" id="JAQIZZ010000003">
    <property type="protein sequence ID" value="KAJ5546157.1"/>
    <property type="molecule type" value="Genomic_DNA"/>
</dbReference>
<dbReference type="PANTHER" id="PTHR43791">
    <property type="entry name" value="PERMEASE-RELATED"/>
    <property type="match status" value="1"/>
</dbReference>
<dbReference type="InterPro" id="IPR036259">
    <property type="entry name" value="MFS_trans_sf"/>
</dbReference>
<keyword evidence="4 7" id="KW-1133">Transmembrane helix</keyword>
<evidence type="ECO:0000256" key="2">
    <source>
        <dbReference type="ARBA" id="ARBA00022448"/>
    </source>
</evidence>
<feature type="transmembrane region" description="Helical" evidence="7">
    <location>
        <begin position="191"/>
        <end position="211"/>
    </location>
</feature>
<gene>
    <name evidence="9" type="ORF">N7494_003742</name>
</gene>
<dbReference type="AlphaFoldDB" id="A0AAD6CZC6"/>
<dbReference type="InterPro" id="IPR020846">
    <property type="entry name" value="MFS_dom"/>
</dbReference>
<evidence type="ECO:0000313" key="9">
    <source>
        <dbReference type="EMBL" id="KAJ5546157.1"/>
    </source>
</evidence>
<feature type="transmembrane region" description="Helical" evidence="7">
    <location>
        <begin position="98"/>
        <end position="116"/>
    </location>
</feature>
<evidence type="ECO:0000259" key="8">
    <source>
        <dbReference type="PROSITE" id="PS50850"/>
    </source>
</evidence>
<feature type="region of interest" description="Disordered" evidence="6">
    <location>
        <begin position="1"/>
        <end position="20"/>
    </location>
</feature>
<feature type="transmembrane region" description="Helical" evidence="7">
    <location>
        <begin position="122"/>
        <end position="147"/>
    </location>
</feature>
<feature type="transmembrane region" description="Helical" evidence="7">
    <location>
        <begin position="410"/>
        <end position="431"/>
    </location>
</feature>
<organism evidence="9 10">
    <name type="scientific">Penicillium frequentans</name>
    <dbReference type="NCBI Taxonomy" id="3151616"/>
    <lineage>
        <taxon>Eukaryota</taxon>
        <taxon>Fungi</taxon>
        <taxon>Dikarya</taxon>
        <taxon>Ascomycota</taxon>
        <taxon>Pezizomycotina</taxon>
        <taxon>Eurotiomycetes</taxon>
        <taxon>Eurotiomycetidae</taxon>
        <taxon>Eurotiales</taxon>
        <taxon>Aspergillaceae</taxon>
        <taxon>Penicillium</taxon>
    </lineage>
</organism>
<feature type="transmembrane region" description="Helical" evidence="7">
    <location>
        <begin position="159"/>
        <end position="179"/>
    </location>
</feature>
<dbReference type="Pfam" id="PF07690">
    <property type="entry name" value="MFS_1"/>
    <property type="match status" value="1"/>
</dbReference>
<feature type="compositionally biased region" description="Basic and acidic residues" evidence="6">
    <location>
        <begin position="1"/>
        <end position="18"/>
    </location>
</feature>
<evidence type="ECO:0000256" key="7">
    <source>
        <dbReference type="SAM" id="Phobius"/>
    </source>
</evidence>
<evidence type="ECO:0000256" key="4">
    <source>
        <dbReference type="ARBA" id="ARBA00022989"/>
    </source>
</evidence>
<dbReference type="Gene3D" id="1.20.1250.20">
    <property type="entry name" value="MFS general substrate transporter like domains"/>
    <property type="match status" value="1"/>
</dbReference>
<feature type="transmembrane region" description="Helical" evidence="7">
    <location>
        <begin position="259"/>
        <end position="283"/>
    </location>
</feature>